<dbReference type="Proteomes" id="UP000595140">
    <property type="component" value="Unassembled WGS sequence"/>
</dbReference>
<evidence type="ECO:0000313" key="2">
    <source>
        <dbReference type="EMBL" id="VFQ69212.1"/>
    </source>
</evidence>
<accession>A0A484L0K7</accession>
<dbReference type="InterPro" id="IPR000719">
    <property type="entry name" value="Prot_kinase_dom"/>
</dbReference>
<dbReference type="EMBL" id="OOIL02000779">
    <property type="protein sequence ID" value="VFQ69212.1"/>
    <property type="molecule type" value="Genomic_DNA"/>
</dbReference>
<dbReference type="PANTHER" id="PTHR46863">
    <property type="entry name" value="OS09G0572100 PROTEIN"/>
    <property type="match status" value="1"/>
</dbReference>
<dbReference type="PROSITE" id="PS50011">
    <property type="entry name" value="PROTEIN_KINASE_DOM"/>
    <property type="match status" value="1"/>
</dbReference>
<dbReference type="AlphaFoldDB" id="A0A484L0K7"/>
<dbReference type="Gene3D" id="1.10.510.10">
    <property type="entry name" value="Transferase(Phosphotransferase) domain 1"/>
    <property type="match status" value="1"/>
</dbReference>
<dbReference type="OrthoDB" id="4062651at2759"/>
<dbReference type="GO" id="GO:0005524">
    <property type="term" value="F:ATP binding"/>
    <property type="evidence" value="ECO:0007669"/>
    <property type="project" value="InterPro"/>
</dbReference>
<evidence type="ECO:0000259" key="1">
    <source>
        <dbReference type="PROSITE" id="PS50011"/>
    </source>
</evidence>
<feature type="domain" description="Protein kinase" evidence="1">
    <location>
        <begin position="1"/>
        <end position="155"/>
    </location>
</feature>
<keyword evidence="3" id="KW-1185">Reference proteome</keyword>
<proteinExistence type="predicted"/>
<evidence type="ECO:0000313" key="3">
    <source>
        <dbReference type="Proteomes" id="UP000595140"/>
    </source>
</evidence>
<reference evidence="2 3" key="1">
    <citation type="submission" date="2018-04" db="EMBL/GenBank/DDBJ databases">
        <authorList>
            <person name="Vogel A."/>
        </authorList>
    </citation>
    <scope>NUCLEOTIDE SEQUENCE [LARGE SCALE GENOMIC DNA]</scope>
</reference>
<protein>
    <recommendedName>
        <fullName evidence="1">Protein kinase domain-containing protein</fullName>
    </recommendedName>
</protein>
<sequence length="155" mass="17642">MNSKRPKICRSRHSSLIPLNRVAVFWNCLYSVYEYIHGANRPDALRSRRKPNFTILSNWMLRVQIVPNIASGLDFIHNSPGLGFDFVHNQIQHHRHGSSTLRAKICHFGTTELCGEIAKRNSESGMDVESNCKEMKFEGTRGYMAPEFQSTGAMS</sequence>
<organism evidence="2 3">
    <name type="scientific">Cuscuta campestris</name>
    <dbReference type="NCBI Taxonomy" id="132261"/>
    <lineage>
        <taxon>Eukaryota</taxon>
        <taxon>Viridiplantae</taxon>
        <taxon>Streptophyta</taxon>
        <taxon>Embryophyta</taxon>
        <taxon>Tracheophyta</taxon>
        <taxon>Spermatophyta</taxon>
        <taxon>Magnoliopsida</taxon>
        <taxon>eudicotyledons</taxon>
        <taxon>Gunneridae</taxon>
        <taxon>Pentapetalae</taxon>
        <taxon>asterids</taxon>
        <taxon>lamiids</taxon>
        <taxon>Solanales</taxon>
        <taxon>Convolvulaceae</taxon>
        <taxon>Cuscuteae</taxon>
        <taxon>Cuscuta</taxon>
        <taxon>Cuscuta subgen. Grammica</taxon>
        <taxon>Cuscuta sect. Cleistogrammica</taxon>
    </lineage>
</organism>
<dbReference type="GO" id="GO:0004672">
    <property type="term" value="F:protein kinase activity"/>
    <property type="evidence" value="ECO:0007669"/>
    <property type="project" value="InterPro"/>
</dbReference>
<name>A0A484L0K7_9ASTE</name>
<dbReference type="SUPFAM" id="SSF56112">
    <property type="entry name" value="Protein kinase-like (PK-like)"/>
    <property type="match status" value="1"/>
</dbReference>
<dbReference type="InterPro" id="IPR011009">
    <property type="entry name" value="Kinase-like_dom_sf"/>
</dbReference>
<dbReference type="PANTHER" id="PTHR46863:SF2">
    <property type="entry name" value="LYSM DOMAIN RECEPTOR-LIKE KINASE 3"/>
    <property type="match status" value="1"/>
</dbReference>
<gene>
    <name evidence="2" type="ORF">CCAM_LOCUS10988</name>
</gene>